<comment type="caution">
    <text evidence="2">The sequence shown here is derived from an EMBL/GenBank/DDBJ whole genome shotgun (WGS) entry which is preliminary data.</text>
</comment>
<accession>A0A814I354</accession>
<feature type="region of interest" description="Disordered" evidence="1">
    <location>
        <begin position="66"/>
        <end position="88"/>
    </location>
</feature>
<protein>
    <submittedName>
        <fullName evidence="2">Uncharacterized protein</fullName>
    </submittedName>
</protein>
<feature type="compositionally biased region" description="Polar residues" evidence="1">
    <location>
        <begin position="77"/>
        <end position="86"/>
    </location>
</feature>
<evidence type="ECO:0000256" key="1">
    <source>
        <dbReference type="SAM" id="MobiDB-lite"/>
    </source>
</evidence>
<organism evidence="2 3">
    <name type="scientific">Rotaria sordida</name>
    <dbReference type="NCBI Taxonomy" id="392033"/>
    <lineage>
        <taxon>Eukaryota</taxon>
        <taxon>Metazoa</taxon>
        <taxon>Spiralia</taxon>
        <taxon>Gnathifera</taxon>
        <taxon>Rotifera</taxon>
        <taxon>Eurotatoria</taxon>
        <taxon>Bdelloidea</taxon>
        <taxon>Philodinida</taxon>
        <taxon>Philodinidae</taxon>
        <taxon>Rotaria</taxon>
    </lineage>
</organism>
<evidence type="ECO:0000313" key="3">
    <source>
        <dbReference type="Proteomes" id="UP000663882"/>
    </source>
</evidence>
<evidence type="ECO:0000313" key="2">
    <source>
        <dbReference type="EMBL" id="CAF1019792.1"/>
    </source>
</evidence>
<dbReference type="EMBL" id="CAJNOO010000726">
    <property type="protein sequence ID" value="CAF1019792.1"/>
    <property type="molecule type" value="Genomic_DNA"/>
</dbReference>
<feature type="region of interest" description="Disordered" evidence="1">
    <location>
        <begin position="1"/>
        <end position="30"/>
    </location>
</feature>
<reference evidence="2" key="1">
    <citation type="submission" date="2021-02" db="EMBL/GenBank/DDBJ databases">
        <authorList>
            <person name="Nowell W R."/>
        </authorList>
    </citation>
    <scope>NUCLEOTIDE SEQUENCE</scope>
</reference>
<dbReference type="AlphaFoldDB" id="A0A814I354"/>
<sequence length="159" mass="18465">MVQKRRFSVDLDHIQQEGSENPSTPSILTPSKAKHFRRQFSEQNFAIQKKTMVQKRKLSVNLAYVQQQQQQEEEGSENPSTPSILTPSKAKYFRRQFSEQNFAEEIIINRVDDEEKEQIKKPLLLLINGIEKLPYKIADINLAQLIKLSFSRTQSGRGF</sequence>
<gene>
    <name evidence="2" type="ORF">RFH988_LOCUS15143</name>
</gene>
<name>A0A814I354_9BILA</name>
<feature type="compositionally biased region" description="Polar residues" evidence="1">
    <location>
        <begin position="16"/>
        <end position="29"/>
    </location>
</feature>
<proteinExistence type="predicted"/>
<dbReference type="Proteomes" id="UP000663882">
    <property type="component" value="Unassembled WGS sequence"/>
</dbReference>